<dbReference type="RefSeq" id="WP_120355121.1">
    <property type="nucleotide sequence ID" value="NZ_RAQO01000006.1"/>
</dbReference>
<dbReference type="GO" id="GO:0005886">
    <property type="term" value="C:plasma membrane"/>
    <property type="evidence" value="ECO:0007669"/>
    <property type="project" value="UniProtKB-SubCell"/>
</dbReference>
<evidence type="ECO:0000256" key="6">
    <source>
        <dbReference type="ARBA" id="ARBA00023136"/>
    </source>
</evidence>
<dbReference type="Proteomes" id="UP000286482">
    <property type="component" value="Unassembled WGS sequence"/>
</dbReference>
<keyword evidence="2 7" id="KW-0813">Transport</keyword>
<name>A0A420EB35_9ALTE</name>
<dbReference type="CDD" id="cd06261">
    <property type="entry name" value="TM_PBP2"/>
    <property type="match status" value="1"/>
</dbReference>
<comment type="caution">
    <text evidence="9">The sequence shown here is derived from an EMBL/GenBank/DDBJ whole genome shotgun (WGS) entry which is preliminary data.</text>
</comment>
<feature type="domain" description="ABC transmembrane type-1" evidence="8">
    <location>
        <begin position="76"/>
        <end position="259"/>
    </location>
</feature>
<evidence type="ECO:0000259" key="8">
    <source>
        <dbReference type="PROSITE" id="PS50928"/>
    </source>
</evidence>
<feature type="transmembrane region" description="Helical" evidence="7">
    <location>
        <begin position="191"/>
        <end position="209"/>
    </location>
</feature>
<comment type="similarity">
    <text evidence="7">Belongs to the binding-protein-dependent transport system permease family.</text>
</comment>
<keyword evidence="10" id="KW-1185">Reference proteome</keyword>
<dbReference type="PANTHER" id="PTHR30043">
    <property type="entry name" value="PHOSPHONATES TRANSPORT SYSTEM PERMEASE PROTEIN"/>
    <property type="match status" value="1"/>
</dbReference>
<feature type="transmembrane region" description="Helical" evidence="7">
    <location>
        <begin position="242"/>
        <end position="262"/>
    </location>
</feature>
<evidence type="ECO:0000313" key="10">
    <source>
        <dbReference type="Proteomes" id="UP000286482"/>
    </source>
</evidence>
<dbReference type="NCBIfam" id="TIGR01097">
    <property type="entry name" value="PhnE"/>
    <property type="match status" value="1"/>
</dbReference>
<evidence type="ECO:0000313" key="9">
    <source>
        <dbReference type="EMBL" id="RKF17895.1"/>
    </source>
</evidence>
<keyword evidence="4 7" id="KW-0812">Transmembrane</keyword>
<dbReference type="GO" id="GO:0015416">
    <property type="term" value="F:ABC-type phosphonate transporter activity"/>
    <property type="evidence" value="ECO:0007669"/>
    <property type="project" value="InterPro"/>
</dbReference>
<dbReference type="AlphaFoldDB" id="A0A420EB35"/>
<feature type="transmembrane region" description="Helical" evidence="7">
    <location>
        <begin position="128"/>
        <end position="151"/>
    </location>
</feature>
<evidence type="ECO:0000256" key="1">
    <source>
        <dbReference type="ARBA" id="ARBA00004651"/>
    </source>
</evidence>
<comment type="subcellular location">
    <subcellularLocation>
        <location evidence="1 7">Cell membrane</location>
        <topology evidence="1 7">Multi-pass membrane protein</topology>
    </subcellularLocation>
</comment>
<feature type="transmembrane region" description="Helical" evidence="7">
    <location>
        <begin position="216"/>
        <end position="236"/>
    </location>
</feature>
<feature type="transmembrane region" description="Helical" evidence="7">
    <location>
        <begin position="80"/>
        <end position="100"/>
    </location>
</feature>
<feature type="transmembrane region" description="Helical" evidence="7">
    <location>
        <begin position="20"/>
        <end position="37"/>
    </location>
</feature>
<dbReference type="PROSITE" id="PS50928">
    <property type="entry name" value="ABC_TM1"/>
    <property type="match status" value="1"/>
</dbReference>
<keyword evidence="5 7" id="KW-1133">Transmembrane helix</keyword>
<evidence type="ECO:0000256" key="5">
    <source>
        <dbReference type="ARBA" id="ARBA00022989"/>
    </source>
</evidence>
<gene>
    <name evidence="9" type="primary">phnE</name>
    <name evidence="9" type="ORF">DBZ36_11625</name>
</gene>
<accession>A0A420EB35</accession>
<dbReference type="PANTHER" id="PTHR30043:SF1">
    <property type="entry name" value="ABC TRANSPORT SYSTEM PERMEASE PROTEIN P69"/>
    <property type="match status" value="1"/>
</dbReference>
<evidence type="ECO:0000256" key="2">
    <source>
        <dbReference type="ARBA" id="ARBA00022448"/>
    </source>
</evidence>
<dbReference type="OrthoDB" id="9808005at2"/>
<evidence type="ECO:0000256" key="3">
    <source>
        <dbReference type="ARBA" id="ARBA00022475"/>
    </source>
</evidence>
<reference evidence="9 10" key="1">
    <citation type="submission" date="2018-09" db="EMBL/GenBank/DDBJ databases">
        <authorList>
            <person name="Wang Z."/>
        </authorList>
    </citation>
    <scope>NUCLEOTIDE SEQUENCE [LARGE SCALE GENOMIC DNA]</scope>
    <source>
        <strain evidence="9 10">ALS 81</strain>
    </source>
</reference>
<proteinExistence type="inferred from homology"/>
<sequence>MTTQMIDEQWQRFTFSERLARFAVYLCLVSAIVWSWQTVEVIPEFLYDAPSQFMDMFERMVPLDYTSYPISIHGAMIETLHIATLGTLFTLVLAIPLALLNAPNITPSKTLNWIAQFFLVSSRSVNSLVWALLFIALFGPGVLAGIMAIAIRSIGFVGKLLAEAIAEVNMGTIEALRATGASWGSILVKGYWPQVMPAFYSIVLFRWDINVRESAVLGLVGAGGIGVVLNDAQNLFEWQKVSMILVSIFVVVIVAEAVVIQIRNRLI</sequence>
<dbReference type="Gene3D" id="1.10.3720.10">
    <property type="entry name" value="MetI-like"/>
    <property type="match status" value="1"/>
</dbReference>
<dbReference type="Pfam" id="PF00528">
    <property type="entry name" value="BPD_transp_1"/>
    <property type="match status" value="1"/>
</dbReference>
<protein>
    <submittedName>
        <fullName evidence="9">Phosphonate ABC transporter, permease protein PhnE</fullName>
    </submittedName>
</protein>
<organism evidence="9 10">
    <name type="scientific">Alginatibacterium sediminis</name>
    <dbReference type="NCBI Taxonomy" id="2164068"/>
    <lineage>
        <taxon>Bacteria</taxon>
        <taxon>Pseudomonadati</taxon>
        <taxon>Pseudomonadota</taxon>
        <taxon>Gammaproteobacteria</taxon>
        <taxon>Alteromonadales</taxon>
        <taxon>Alteromonadaceae</taxon>
        <taxon>Alginatibacterium</taxon>
    </lineage>
</organism>
<dbReference type="InterPro" id="IPR035906">
    <property type="entry name" value="MetI-like_sf"/>
</dbReference>
<keyword evidence="6 7" id="KW-0472">Membrane</keyword>
<dbReference type="SUPFAM" id="SSF161098">
    <property type="entry name" value="MetI-like"/>
    <property type="match status" value="1"/>
</dbReference>
<evidence type="ECO:0000256" key="7">
    <source>
        <dbReference type="RuleBase" id="RU363032"/>
    </source>
</evidence>
<dbReference type="InterPro" id="IPR000515">
    <property type="entry name" value="MetI-like"/>
</dbReference>
<dbReference type="InterPro" id="IPR005769">
    <property type="entry name" value="PhnE/PtxC"/>
</dbReference>
<evidence type="ECO:0000256" key="4">
    <source>
        <dbReference type="ARBA" id="ARBA00022692"/>
    </source>
</evidence>
<dbReference type="EMBL" id="RAQO01000006">
    <property type="protein sequence ID" value="RKF17895.1"/>
    <property type="molecule type" value="Genomic_DNA"/>
</dbReference>
<keyword evidence="3" id="KW-1003">Cell membrane</keyword>